<keyword evidence="6" id="KW-0769">Symport</keyword>
<protein>
    <submittedName>
        <fullName evidence="10">Rhamnose:proton symporter</fullName>
    </submittedName>
</protein>
<evidence type="ECO:0000256" key="5">
    <source>
        <dbReference type="ARBA" id="ARBA00022692"/>
    </source>
</evidence>
<accession>A0A0R2RJL1</accession>
<feature type="transmembrane region" description="Helical" evidence="9">
    <location>
        <begin position="6"/>
        <end position="24"/>
    </location>
</feature>
<keyword evidence="5 9" id="KW-0812">Transmembrane</keyword>
<feature type="transmembrane region" description="Helical" evidence="9">
    <location>
        <begin position="133"/>
        <end position="153"/>
    </location>
</feature>
<keyword evidence="3" id="KW-0997">Cell inner membrane</keyword>
<evidence type="ECO:0000256" key="4">
    <source>
        <dbReference type="ARBA" id="ARBA00022597"/>
    </source>
</evidence>
<feature type="transmembrane region" description="Helical" evidence="9">
    <location>
        <begin position="173"/>
        <end position="194"/>
    </location>
</feature>
<evidence type="ECO:0000256" key="8">
    <source>
        <dbReference type="ARBA" id="ARBA00023136"/>
    </source>
</evidence>
<comment type="caution">
    <text evidence="10">The sequence shown here is derived from an EMBL/GenBank/DDBJ whole genome shotgun (WGS) entry which is preliminary data.</text>
</comment>
<evidence type="ECO:0000256" key="1">
    <source>
        <dbReference type="ARBA" id="ARBA00022448"/>
    </source>
</evidence>
<gene>
    <name evidence="10" type="ORF">ABR82_08815</name>
</gene>
<evidence type="ECO:0000256" key="2">
    <source>
        <dbReference type="ARBA" id="ARBA00022475"/>
    </source>
</evidence>
<keyword evidence="4" id="KW-0762">Sugar transport</keyword>
<dbReference type="InterPro" id="IPR004673">
    <property type="entry name" value="L-rhamnose-proton_sym_RhaT"/>
</dbReference>
<keyword evidence="8 9" id="KW-0472">Membrane</keyword>
<sequence>MTANPILGVLLHAVGACSAALCYTPQKATRRWSWQTYWLAQATVCWLVLPLVGAWLTIPDLVQVLKESPASAMRNAFLLGACYGIGGTAFGLAIKHLGFSLTYAIAIGISCVLGTLLPPLVSGQLAAVFGRTGSGWVLAGIGIGVVGILLSGLAGRLKELDLDGQNSGFNLKIGLPLCLLAGVLSAVYGFSLAAGEPIAEVADNHGAGVFQGNIVYIFSNSGAFLTTGLYCLWLHFRHRTFGEYVELPAGPERRALPVNFALAVLTGCLWYGQFFFYGLGHVRMGDFKFSSWGIHMIMLVLFSSLTGLVLREWQGCRGRTRSSLAAALLVLIVAVLSLAYGTYLSEAVVAH</sequence>
<organism evidence="10 11">
    <name type="scientific">Verrucomicrobia subdivision 6 bacterium BACL9 MAG-120507-bin52</name>
    <dbReference type="NCBI Taxonomy" id="1655590"/>
    <lineage>
        <taxon>Bacteria</taxon>
        <taxon>Pseudomonadati</taxon>
        <taxon>Verrucomicrobiota</taxon>
        <taxon>Verrucomicrobiia</taxon>
        <taxon>Verrucomicrobiales</taxon>
        <taxon>Verrucomicrobia subdivision 6</taxon>
    </lineage>
</organism>
<feature type="transmembrane region" description="Helical" evidence="9">
    <location>
        <begin position="289"/>
        <end position="310"/>
    </location>
</feature>
<feature type="transmembrane region" description="Helical" evidence="9">
    <location>
        <begin position="76"/>
        <end position="94"/>
    </location>
</feature>
<keyword evidence="2" id="KW-1003">Cell membrane</keyword>
<dbReference type="GO" id="GO:0016020">
    <property type="term" value="C:membrane"/>
    <property type="evidence" value="ECO:0007669"/>
    <property type="project" value="InterPro"/>
</dbReference>
<feature type="transmembrane region" description="Helical" evidence="9">
    <location>
        <begin position="101"/>
        <end position="121"/>
    </location>
</feature>
<keyword evidence="7 9" id="KW-1133">Transmembrane helix</keyword>
<feature type="transmembrane region" description="Helical" evidence="9">
    <location>
        <begin position="214"/>
        <end position="236"/>
    </location>
</feature>
<dbReference type="GO" id="GO:0015153">
    <property type="term" value="F:rhamnose transmembrane transporter activity"/>
    <property type="evidence" value="ECO:0007669"/>
    <property type="project" value="InterPro"/>
</dbReference>
<evidence type="ECO:0000256" key="7">
    <source>
        <dbReference type="ARBA" id="ARBA00022989"/>
    </source>
</evidence>
<evidence type="ECO:0000313" key="10">
    <source>
        <dbReference type="EMBL" id="KRO62943.1"/>
    </source>
</evidence>
<feature type="transmembrane region" description="Helical" evidence="9">
    <location>
        <begin position="322"/>
        <end position="343"/>
    </location>
</feature>
<proteinExistence type="predicted"/>
<evidence type="ECO:0000313" key="11">
    <source>
        <dbReference type="Proteomes" id="UP000051269"/>
    </source>
</evidence>
<feature type="transmembrane region" description="Helical" evidence="9">
    <location>
        <begin position="36"/>
        <end position="56"/>
    </location>
</feature>
<evidence type="ECO:0000256" key="6">
    <source>
        <dbReference type="ARBA" id="ARBA00022847"/>
    </source>
</evidence>
<evidence type="ECO:0000256" key="3">
    <source>
        <dbReference type="ARBA" id="ARBA00022519"/>
    </source>
</evidence>
<dbReference type="Pfam" id="PF06379">
    <property type="entry name" value="RhaT"/>
    <property type="match status" value="1"/>
</dbReference>
<evidence type="ECO:0000256" key="9">
    <source>
        <dbReference type="SAM" id="Phobius"/>
    </source>
</evidence>
<keyword evidence="1" id="KW-0813">Transport</keyword>
<dbReference type="AlphaFoldDB" id="A0A0R2RJL1"/>
<feature type="transmembrane region" description="Helical" evidence="9">
    <location>
        <begin position="256"/>
        <end position="277"/>
    </location>
</feature>
<dbReference type="GO" id="GO:0015293">
    <property type="term" value="F:symporter activity"/>
    <property type="evidence" value="ECO:0007669"/>
    <property type="project" value="UniProtKB-KW"/>
</dbReference>
<name>A0A0R2RJL1_9BACT</name>
<dbReference type="EMBL" id="LIBO01000020">
    <property type="protein sequence ID" value="KRO62943.1"/>
    <property type="molecule type" value="Genomic_DNA"/>
</dbReference>
<dbReference type="Proteomes" id="UP000051269">
    <property type="component" value="Unassembled WGS sequence"/>
</dbReference>
<reference evidence="10 11" key="1">
    <citation type="submission" date="2015-10" db="EMBL/GenBank/DDBJ databases">
        <title>Metagenome-Assembled Genomes uncover a global brackish microbiome.</title>
        <authorList>
            <person name="Hugerth L.W."/>
            <person name="Larsson J."/>
            <person name="Alneberg J."/>
            <person name="Lindh M.V."/>
            <person name="Legrand C."/>
            <person name="Pinhassi J."/>
            <person name="Andersson A.F."/>
        </authorList>
    </citation>
    <scope>NUCLEOTIDE SEQUENCE [LARGE SCALE GENOMIC DNA]</scope>
    <source>
        <strain evidence="10">BACL18 MAG-120507-bin52</strain>
    </source>
</reference>